<keyword evidence="2" id="KW-1185">Reference proteome</keyword>
<reference evidence="2" key="1">
    <citation type="submission" date="2016-12" db="EMBL/GenBank/DDBJ databases">
        <authorList>
            <person name="Jung M.Y."/>
            <person name="Lee S.H."/>
        </authorList>
    </citation>
    <scope>NUCLEOTIDE SEQUENCE [LARGE SCALE GENOMIC DNA]</scope>
    <source>
        <strain evidence="2">WiKim39</strain>
    </source>
</reference>
<evidence type="ECO:0000313" key="1">
    <source>
        <dbReference type="EMBL" id="APX73124.1"/>
    </source>
</evidence>
<name>A0A1P8Q5I8_9LACO</name>
<dbReference type="EMBL" id="CP019323">
    <property type="protein sequence ID" value="APX73124.1"/>
    <property type="molecule type" value="Genomic_DNA"/>
</dbReference>
<dbReference type="RefSeq" id="WP_076617918.1">
    <property type="nucleotide sequence ID" value="NZ_CP019323.1"/>
</dbReference>
<proteinExistence type="predicted"/>
<protein>
    <submittedName>
        <fullName evidence="1">Uncharacterized protein</fullName>
    </submittedName>
</protein>
<dbReference type="KEGG" id="lalw:BTM29_11420"/>
<accession>A0A1P8Q5I8</accession>
<dbReference type="Proteomes" id="UP000187499">
    <property type="component" value="Chromosome"/>
</dbReference>
<evidence type="ECO:0000313" key="2">
    <source>
        <dbReference type="Proteomes" id="UP000187499"/>
    </source>
</evidence>
<dbReference type="AlphaFoldDB" id="A0A1P8Q5I8"/>
<sequence>MKQSILNDPTDKEEIKNRTIDWTHRLDTCIADPANSIEVFRSLREEMRNEHEFAKQTDNYLLESISQEVAQSAGGRITKGNVKSIASDLKIGLSYHLHTDF</sequence>
<organism evidence="1 2">
    <name type="scientific">Companilactobacillus allii</name>
    <dbReference type="NCBI Taxonomy" id="1847728"/>
    <lineage>
        <taxon>Bacteria</taxon>
        <taxon>Bacillati</taxon>
        <taxon>Bacillota</taxon>
        <taxon>Bacilli</taxon>
        <taxon>Lactobacillales</taxon>
        <taxon>Lactobacillaceae</taxon>
        <taxon>Companilactobacillus</taxon>
    </lineage>
</organism>
<gene>
    <name evidence="1" type="ORF">BTM29_11420</name>
</gene>